<proteinExistence type="predicted"/>
<accession>A0A7K3VZR6</accession>
<protein>
    <recommendedName>
        <fullName evidence="1">Dimethylamine monooxygenase subunit DmmA-like C-terminal domain-containing protein</fullName>
    </recommendedName>
</protein>
<evidence type="ECO:0000313" key="3">
    <source>
        <dbReference type="Proteomes" id="UP000470246"/>
    </source>
</evidence>
<dbReference type="EMBL" id="JAAGWF010000008">
    <property type="protein sequence ID" value="NEK57890.1"/>
    <property type="molecule type" value="Genomic_DNA"/>
</dbReference>
<name>A0A7K3VZR6_9ACTN</name>
<organism evidence="2 3">
    <name type="scientific">Geodermatophilus sabuli</name>
    <dbReference type="NCBI Taxonomy" id="1564158"/>
    <lineage>
        <taxon>Bacteria</taxon>
        <taxon>Bacillati</taxon>
        <taxon>Actinomycetota</taxon>
        <taxon>Actinomycetes</taxon>
        <taxon>Geodermatophilales</taxon>
        <taxon>Geodermatophilaceae</taxon>
        <taxon>Geodermatophilus</taxon>
    </lineage>
</organism>
<evidence type="ECO:0000259" key="1">
    <source>
        <dbReference type="Pfam" id="PF22289"/>
    </source>
</evidence>
<comment type="caution">
    <text evidence="2">The sequence shown here is derived from an EMBL/GenBank/DDBJ whole genome shotgun (WGS) entry which is preliminary data.</text>
</comment>
<dbReference type="RefSeq" id="WP_163481065.1">
    <property type="nucleotide sequence ID" value="NZ_JAAGWF010000008.1"/>
</dbReference>
<reference evidence="2 3" key="1">
    <citation type="submission" date="2020-02" db="EMBL/GenBank/DDBJ databases">
        <title>Geodermatophilus sabuli CPCC 205279 I12A-02694.</title>
        <authorList>
            <person name="Jiang Z."/>
        </authorList>
    </citation>
    <scope>NUCLEOTIDE SEQUENCE [LARGE SCALE GENOMIC DNA]</scope>
    <source>
        <strain evidence="2 3">I12A-02694</strain>
    </source>
</reference>
<sequence>MGAEHTSVPRWPAAAPGVDPVGRTVSVLGFGDPGRAIVHDWAAATPAGRLTWCVVAERADDATLTALAAQVRTARVGWRLMLAGPEVDVLAARAVATGLGLLDAEIRTAVTGADHKRVSCPHCRVITEAEVPVGAEVPCRGCARRLHVYAHVSRRTGAYLGFMADAEEIA</sequence>
<dbReference type="InterPro" id="IPR048037">
    <property type="entry name" value="DmmA-like_C"/>
</dbReference>
<keyword evidence="3" id="KW-1185">Reference proteome</keyword>
<dbReference type="NCBIfam" id="NF041259">
    <property type="entry name" value="mono_DmmA_fam"/>
    <property type="match status" value="1"/>
</dbReference>
<evidence type="ECO:0000313" key="2">
    <source>
        <dbReference type="EMBL" id="NEK57890.1"/>
    </source>
</evidence>
<dbReference type="AlphaFoldDB" id="A0A7K3VZR6"/>
<dbReference type="Pfam" id="PF22289">
    <property type="entry name" value="DmmA-like_C"/>
    <property type="match status" value="1"/>
</dbReference>
<gene>
    <name evidence="2" type="ORF">GCU56_08405</name>
</gene>
<dbReference type="Proteomes" id="UP000470246">
    <property type="component" value="Unassembled WGS sequence"/>
</dbReference>
<feature type="domain" description="Dimethylamine monooxygenase subunit DmmA-like C-terminal" evidence="1">
    <location>
        <begin position="117"/>
        <end position="161"/>
    </location>
</feature>